<feature type="compositionally biased region" description="Polar residues" evidence="1">
    <location>
        <begin position="63"/>
        <end position="72"/>
    </location>
</feature>
<protein>
    <submittedName>
        <fullName evidence="2">Uncharacterized protein</fullName>
    </submittedName>
</protein>
<feature type="compositionally biased region" description="Basic and acidic residues" evidence="1">
    <location>
        <begin position="73"/>
        <end position="87"/>
    </location>
</feature>
<sequence>MHYHEKGSNNTNIQRSFISFRPEERRYLPLTTTTDRPEDTQSPDIDQRKSMHQTQYTREDHISNSSSNTSTMEKPENKRHQRPDKDQTTSNTSRDQTKTKKQTAETAEKEWQQHPRQTGKKKLSKPNKQIQLVLILRLPVLVYRMVPTISFFKEAVSSSFSNTRQCDQKLECYYHSNSFKTNMV</sequence>
<dbReference type="GeneID" id="89957217"/>
<keyword evidence="3" id="KW-1185">Reference proteome</keyword>
<proteinExistence type="predicted"/>
<name>A0AAN7D207_9FUNG</name>
<dbReference type="Proteomes" id="UP001304243">
    <property type="component" value="Unassembled WGS sequence"/>
</dbReference>
<gene>
    <name evidence="2" type="ORF">ATC70_013531</name>
</gene>
<evidence type="ECO:0000313" key="2">
    <source>
        <dbReference type="EMBL" id="KAK4508908.1"/>
    </source>
</evidence>
<comment type="caution">
    <text evidence="2">The sequence shown here is derived from an EMBL/GenBank/DDBJ whole genome shotgun (WGS) entry which is preliminary data.</text>
</comment>
<feature type="compositionally biased region" description="Polar residues" evidence="1">
    <location>
        <begin position="8"/>
        <end position="17"/>
    </location>
</feature>
<dbReference type="AlphaFoldDB" id="A0AAN7D207"/>
<dbReference type="EMBL" id="JASEJX010000043">
    <property type="protein sequence ID" value="KAK4508908.1"/>
    <property type="molecule type" value="Genomic_DNA"/>
</dbReference>
<feature type="region of interest" description="Disordered" evidence="1">
    <location>
        <begin position="1"/>
        <end position="126"/>
    </location>
</feature>
<evidence type="ECO:0000313" key="3">
    <source>
        <dbReference type="Proteomes" id="UP001304243"/>
    </source>
</evidence>
<reference evidence="2 3" key="1">
    <citation type="submission" date="2022-11" db="EMBL/GenBank/DDBJ databases">
        <title>Mucor velutinosus strain NIH1002 WGS.</title>
        <authorList>
            <person name="Subramanian P."/>
            <person name="Mullikin J.C."/>
            <person name="Segre J.A."/>
            <person name="Zelazny A.M."/>
        </authorList>
    </citation>
    <scope>NUCLEOTIDE SEQUENCE [LARGE SCALE GENOMIC DNA]</scope>
    <source>
        <strain evidence="2 3">NIH1002</strain>
    </source>
</reference>
<organism evidence="2 3">
    <name type="scientific">Mucor velutinosus</name>
    <dbReference type="NCBI Taxonomy" id="708070"/>
    <lineage>
        <taxon>Eukaryota</taxon>
        <taxon>Fungi</taxon>
        <taxon>Fungi incertae sedis</taxon>
        <taxon>Mucoromycota</taxon>
        <taxon>Mucoromycotina</taxon>
        <taxon>Mucoromycetes</taxon>
        <taxon>Mucorales</taxon>
        <taxon>Mucorineae</taxon>
        <taxon>Mucoraceae</taxon>
        <taxon>Mucor</taxon>
    </lineage>
</organism>
<dbReference type="RefSeq" id="XP_064675574.1">
    <property type="nucleotide sequence ID" value="XM_064832695.1"/>
</dbReference>
<feature type="compositionally biased region" description="Basic and acidic residues" evidence="1">
    <location>
        <begin position="35"/>
        <end position="49"/>
    </location>
</feature>
<accession>A0AAN7D207</accession>
<feature type="compositionally biased region" description="Basic and acidic residues" evidence="1">
    <location>
        <begin position="95"/>
        <end position="113"/>
    </location>
</feature>
<evidence type="ECO:0000256" key="1">
    <source>
        <dbReference type="SAM" id="MobiDB-lite"/>
    </source>
</evidence>